<dbReference type="RefSeq" id="WP_006214092.1">
    <property type="nucleotide sequence ID" value="NZ_ANHZ02000005.1"/>
</dbReference>
<dbReference type="Gene3D" id="1.50.10.20">
    <property type="match status" value="1"/>
</dbReference>
<name>M2YF39_9MICC</name>
<dbReference type="SUPFAM" id="SSF48239">
    <property type="entry name" value="Terpenoid cyclases/Protein prenyltransferases"/>
    <property type="match status" value="1"/>
</dbReference>
<evidence type="ECO:0000313" key="2">
    <source>
        <dbReference type="EMBL" id="EME37165.1"/>
    </source>
</evidence>
<dbReference type="InterPro" id="IPR008930">
    <property type="entry name" value="Terpenoid_cyclase/PrenylTrfase"/>
</dbReference>
<proteinExistence type="predicted"/>
<evidence type="ECO:0000313" key="3">
    <source>
        <dbReference type="Proteomes" id="UP000009877"/>
    </source>
</evidence>
<reference evidence="2 3" key="1">
    <citation type="journal article" date="2014" name="Genome Announc.">
        <title>Draft Genome Sequence of Kocuria palustris PEL.</title>
        <authorList>
            <person name="Sharma G."/>
            <person name="Khatri I."/>
            <person name="Subramanian S."/>
        </authorList>
    </citation>
    <scope>NUCLEOTIDE SEQUENCE [LARGE SCALE GENOMIC DNA]</scope>
    <source>
        <strain evidence="2 3">PEL</strain>
    </source>
</reference>
<dbReference type="Proteomes" id="UP000009877">
    <property type="component" value="Unassembled WGS sequence"/>
</dbReference>
<feature type="region of interest" description="Disordered" evidence="1">
    <location>
        <begin position="356"/>
        <end position="377"/>
    </location>
</feature>
<dbReference type="AlphaFoldDB" id="M2YF39"/>
<gene>
    <name evidence="2" type="ORF">C884_02079</name>
</gene>
<keyword evidence="3" id="KW-1185">Reference proteome</keyword>
<dbReference type="STRING" id="71999.KPaMU14_11765"/>
<dbReference type="EMBL" id="ANHZ02000005">
    <property type="protein sequence ID" value="EME37165.1"/>
    <property type="molecule type" value="Genomic_DNA"/>
</dbReference>
<protein>
    <submittedName>
        <fullName evidence="2">Uncharacterized protein</fullName>
    </submittedName>
</protein>
<comment type="caution">
    <text evidence="2">The sequence shown here is derived from an EMBL/GenBank/DDBJ whole genome shotgun (WGS) entry which is preliminary data.</text>
</comment>
<accession>M2YF39</accession>
<evidence type="ECO:0000256" key="1">
    <source>
        <dbReference type="SAM" id="MobiDB-lite"/>
    </source>
</evidence>
<sequence>MTSQGLEPQLQAEVDGALGRAMDFARERDYAGTDPYDGLLSPYAGVLRGRVPRQVWVQGHKRLGRGLRAATRVPPVRMTKGMALFSTAASLSGDEQTARQLAQRILQERGTGPWGYEFDVQTRWAFYPAGSPNVIAVTFALRALSAAGMLDRVSTDVRDWLEGQFHTSGYFRYTTTSDRLVHNGSLLAAESLAMLDGDRELIRTAVDRAVRAQAEDGSWPYGEGPGLEWIDSFHTIYNLDSLWALQQMGFESGDSAARGAQFWKDRCLSPEGLPLYMADDRQVSTDVHNVATTVGYLARAAQRGWPVPDPEAAIRHLLGLQGGDGGFRSGGRGLPHMRWNQGHAAVALASWASSGRRADWDSGGRTDDGSDAASDRA</sequence>
<organism evidence="2 3">
    <name type="scientific">Kocuria palustris PEL</name>
    <dbReference type="NCBI Taxonomy" id="1236550"/>
    <lineage>
        <taxon>Bacteria</taxon>
        <taxon>Bacillati</taxon>
        <taxon>Actinomycetota</taxon>
        <taxon>Actinomycetes</taxon>
        <taxon>Micrococcales</taxon>
        <taxon>Micrococcaceae</taxon>
        <taxon>Kocuria</taxon>
    </lineage>
</organism>